<protein>
    <submittedName>
        <fullName evidence="2">DUF488 domain-containing protein</fullName>
    </submittedName>
</protein>
<dbReference type="KEGG" id="halx:M0R89_01975"/>
<sequence length="147" mass="17040">MPELRDTYHAALQHGHATPDESALVVGVVRRPSYGIENYLDRNVPALAPPDDLLREFEERVNERDDATHDEVWDEVNFGERYRDQLGTAEAQAAMDDLLAELESQDVWLVCYENTDEKRCHRTILRDVLRERDRREGSQNSSRSRTS</sequence>
<feature type="domain" description="DUF488" evidence="1">
    <location>
        <begin position="18"/>
        <end position="132"/>
    </location>
</feature>
<proteinExistence type="predicted"/>
<evidence type="ECO:0000313" key="2">
    <source>
        <dbReference type="EMBL" id="UPV74849.1"/>
    </source>
</evidence>
<accession>A0A8U0HVG6</accession>
<dbReference type="Pfam" id="PF22751">
    <property type="entry name" value="DUF488-N3a"/>
    <property type="match status" value="1"/>
</dbReference>
<evidence type="ECO:0000259" key="1">
    <source>
        <dbReference type="Pfam" id="PF22751"/>
    </source>
</evidence>
<name>A0A8U0HVG6_9EURY</name>
<dbReference type="GeneID" id="72183928"/>
<gene>
    <name evidence="2" type="ORF">M0R89_01975</name>
</gene>
<dbReference type="InterPro" id="IPR054495">
    <property type="entry name" value="DUF488-N3a"/>
</dbReference>
<keyword evidence="3" id="KW-1185">Reference proteome</keyword>
<dbReference type="EMBL" id="CP096659">
    <property type="protein sequence ID" value="UPV74849.1"/>
    <property type="molecule type" value="Genomic_DNA"/>
</dbReference>
<evidence type="ECO:0000313" key="3">
    <source>
        <dbReference type="Proteomes" id="UP000830729"/>
    </source>
</evidence>
<dbReference type="RefSeq" id="WP_248650892.1">
    <property type="nucleotide sequence ID" value="NZ_CP096659.1"/>
</dbReference>
<reference evidence="2 3" key="1">
    <citation type="submission" date="2022-04" db="EMBL/GenBank/DDBJ databases">
        <title>Diverse halophilic archaea isolated from saline environments.</title>
        <authorList>
            <person name="Cui H.-L."/>
        </authorList>
    </citation>
    <scope>NUCLEOTIDE SEQUENCE [LARGE SCALE GENOMIC DNA]</scope>
    <source>
        <strain evidence="2 3">XZYJT49</strain>
    </source>
</reference>
<organism evidence="2 3">
    <name type="scientific">Halorussus limi</name>
    <dbReference type="NCBI Taxonomy" id="2938695"/>
    <lineage>
        <taxon>Archaea</taxon>
        <taxon>Methanobacteriati</taxon>
        <taxon>Methanobacteriota</taxon>
        <taxon>Stenosarchaea group</taxon>
        <taxon>Halobacteria</taxon>
        <taxon>Halobacteriales</taxon>
        <taxon>Haladaptataceae</taxon>
        <taxon>Halorussus</taxon>
    </lineage>
</organism>
<dbReference type="Proteomes" id="UP000830729">
    <property type="component" value="Chromosome"/>
</dbReference>
<dbReference type="AlphaFoldDB" id="A0A8U0HVG6"/>